<feature type="region of interest" description="Disordered" evidence="1">
    <location>
        <begin position="163"/>
        <end position="191"/>
    </location>
</feature>
<feature type="compositionally biased region" description="Polar residues" evidence="1">
    <location>
        <begin position="39"/>
        <end position="51"/>
    </location>
</feature>
<feature type="compositionally biased region" description="Basic residues" evidence="1">
    <location>
        <begin position="26"/>
        <end position="38"/>
    </location>
</feature>
<reference evidence="2" key="1">
    <citation type="submission" date="2015-07" db="EMBL/GenBank/DDBJ databases">
        <title>MeaNS - Measles Nucleotide Surveillance Program.</title>
        <authorList>
            <person name="Tran T."/>
            <person name="Druce J."/>
        </authorList>
    </citation>
    <scope>NUCLEOTIDE SEQUENCE</scope>
    <source>
        <strain evidence="2">UCB-OBI-ISO-001</strain>
        <tissue evidence="2">Gonad</tissue>
    </source>
</reference>
<proteinExistence type="predicted"/>
<feature type="compositionally biased region" description="Acidic residues" evidence="1">
    <location>
        <begin position="8"/>
        <end position="18"/>
    </location>
</feature>
<feature type="region of interest" description="Disordered" evidence="1">
    <location>
        <begin position="1"/>
        <end position="51"/>
    </location>
</feature>
<gene>
    <name evidence="2" type="ORF">OCBIM_22017793mg</name>
</gene>
<accession>A0A0L8HCA7</accession>
<evidence type="ECO:0000313" key="2">
    <source>
        <dbReference type="EMBL" id="KOF86931.1"/>
    </source>
</evidence>
<name>A0A0L8HCA7_OCTBM</name>
<sequence length="191" mass="21523">MLLPPFDSSEDSSEDESSSSEWQIARKGRRKRSKKRTKPNANTNKAGRYTSPETIVSKHTTNNINTTRTHTENMLTAIDTTNTELMNYINTKTNITKNNAQNSKTQQVLYRSCRPPTALYSDNMNDKLDINHNIDKNSNDKDNDNFVVNAVCENVNDVEDDAGDFACEADNDDENDNCDDDDANANDDDDD</sequence>
<dbReference type="EMBL" id="KQ418545">
    <property type="protein sequence ID" value="KOF86931.1"/>
    <property type="molecule type" value="Genomic_DNA"/>
</dbReference>
<dbReference type="AlphaFoldDB" id="A0A0L8HCA7"/>
<evidence type="ECO:0000256" key="1">
    <source>
        <dbReference type="SAM" id="MobiDB-lite"/>
    </source>
</evidence>
<organism evidence="2">
    <name type="scientific">Octopus bimaculoides</name>
    <name type="common">California two-spotted octopus</name>
    <dbReference type="NCBI Taxonomy" id="37653"/>
    <lineage>
        <taxon>Eukaryota</taxon>
        <taxon>Metazoa</taxon>
        <taxon>Spiralia</taxon>
        <taxon>Lophotrochozoa</taxon>
        <taxon>Mollusca</taxon>
        <taxon>Cephalopoda</taxon>
        <taxon>Coleoidea</taxon>
        <taxon>Octopodiformes</taxon>
        <taxon>Octopoda</taxon>
        <taxon>Incirrata</taxon>
        <taxon>Octopodidae</taxon>
        <taxon>Octopus</taxon>
    </lineage>
</organism>
<protein>
    <submittedName>
        <fullName evidence="2">Uncharacterized protein</fullName>
    </submittedName>
</protein>